<dbReference type="EMBL" id="JAVRFB010000343">
    <property type="protein sequence ID" value="MDT0407099.1"/>
    <property type="molecule type" value="Genomic_DNA"/>
</dbReference>
<dbReference type="Pfam" id="PF02515">
    <property type="entry name" value="CoA_transf_3"/>
    <property type="match status" value="1"/>
</dbReference>
<feature type="non-terminal residue" evidence="1">
    <location>
        <position position="1"/>
    </location>
</feature>
<accession>A0ABU2QV11</accession>
<gene>
    <name evidence="1" type="ORF">RM528_35265</name>
</gene>
<dbReference type="Proteomes" id="UP001180503">
    <property type="component" value="Unassembled WGS sequence"/>
</dbReference>
<dbReference type="InterPro" id="IPR050509">
    <property type="entry name" value="CoA-transferase_III"/>
</dbReference>
<dbReference type="InterPro" id="IPR003673">
    <property type="entry name" value="CoA-Trfase_fam_III"/>
</dbReference>
<comment type="caution">
    <text evidence="1">The sequence shown here is derived from an EMBL/GenBank/DDBJ whole genome shotgun (WGS) entry which is preliminary data.</text>
</comment>
<dbReference type="Gene3D" id="3.30.1540.10">
    <property type="entry name" value="formyl-coa transferase, domain 3"/>
    <property type="match status" value="1"/>
</dbReference>
<name>A0ABU2QV11_9ACTN</name>
<dbReference type="GO" id="GO:0016740">
    <property type="term" value="F:transferase activity"/>
    <property type="evidence" value="ECO:0007669"/>
    <property type="project" value="UniProtKB-KW"/>
</dbReference>
<dbReference type="InterPro" id="IPR023606">
    <property type="entry name" value="CoA-Trfase_III_dom_1_sf"/>
</dbReference>
<evidence type="ECO:0000313" key="1">
    <source>
        <dbReference type="EMBL" id="MDT0407099.1"/>
    </source>
</evidence>
<dbReference type="SUPFAM" id="SSF89796">
    <property type="entry name" value="CoA-transferase family III (CaiB/BaiF)"/>
    <property type="match status" value="1"/>
</dbReference>
<proteinExistence type="predicted"/>
<feature type="non-terminal residue" evidence="1">
    <location>
        <position position="151"/>
    </location>
</feature>
<sequence length="151" mass="16866">MMWSFRSQGLWSDERGTNMLDTGAPYYDTYETSDGRYMSIGAIEPQFYAELLKGLGLDDADLPGQNDMARWPELREAFTKAFAAHDRDHWAKVFAGTDACAAPVLSFAEVLTEPHIAERNTFFDEAGYLQPMPAPRFSRSVPAVPTPPGPR</sequence>
<protein>
    <submittedName>
        <fullName evidence="1">CoA transferase</fullName>
    </submittedName>
</protein>
<dbReference type="Gene3D" id="3.30.60.110">
    <property type="match status" value="1"/>
</dbReference>
<organism evidence="1 2">
    <name type="scientific">Streptomyces edwardsiae</name>
    <dbReference type="NCBI Taxonomy" id="3075527"/>
    <lineage>
        <taxon>Bacteria</taxon>
        <taxon>Bacillati</taxon>
        <taxon>Actinomycetota</taxon>
        <taxon>Actinomycetes</taxon>
        <taxon>Kitasatosporales</taxon>
        <taxon>Streptomycetaceae</taxon>
        <taxon>Streptomyces</taxon>
    </lineage>
</organism>
<evidence type="ECO:0000313" key="2">
    <source>
        <dbReference type="Proteomes" id="UP001180503"/>
    </source>
</evidence>
<keyword evidence="1" id="KW-0808">Transferase</keyword>
<dbReference type="PANTHER" id="PTHR48228:SF5">
    <property type="entry name" value="ALPHA-METHYLACYL-COA RACEMASE"/>
    <property type="match status" value="1"/>
</dbReference>
<dbReference type="InterPro" id="IPR044855">
    <property type="entry name" value="CoA-Trfase_III_dom3_sf"/>
</dbReference>
<reference evidence="2" key="1">
    <citation type="submission" date="2023-07" db="EMBL/GenBank/DDBJ databases">
        <title>30 novel species of actinomycetes from the DSMZ collection.</title>
        <authorList>
            <person name="Nouioui I."/>
        </authorList>
    </citation>
    <scope>NUCLEOTIDE SEQUENCE [LARGE SCALE GENOMIC DNA]</scope>
    <source>
        <strain evidence="2">DSM 41635</strain>
    </source>
</reference>
<dbReference type="PANTHER" id="PTHR48228">
    <property type="entry name" value="SUCCINYL-COA--D-CITRAMALATE COA-TRANSFERASE"/>
    <property type="match status" value="1"/>
</dbReference>
<dbReference type="RefSeq" id="WP_311711763.1">
    <property type="nucleotide sequence ID" value="NZ_JAVRFB010000343.1"/>
</dbReference>